<dbReference type="UniPathway" id="UPA00142">
    <property type="reaction ID" value="UER00209"/>
</dbReference>
<accession>A0A1J0A3M1</accession>
<dbReference type="NCBIfam" id="NF002688">
    <property type="entry name" value="PRK02471.1"/>
    <property type="match status" value="1"/>
</dbReference>
<comment type="catalytic activity">
    <reaction evidence="12 13">
        <text>L-cysteine + L-glutamate + ATP = gamma-L-glutamyl-L-cysteine + ADP + phosphate + H(+)</text>
        <dbReference type="Rhea" id="RHEA:13285"/>
        <dbReference type="ChEBI" id="CHEBI:15378"/>
        <dbReference type="ChEBI" id="CHEBI:29985"/>
        <dbReference type="ChEBI" id="CHEBI:30616"/>
        <dbReference type="ChEBI" id="CHEBI:35235"/>
        <dbReference type="ChEBI" id="CHEBI:43474"/>
        <dbReference type="ChEBI" id="CHEBI:58173"/>
        <dbReference type="ChEBI" id="CHEBI:456216"/>
        <dbReference type="EC" id="6.3.2.2"/>
    </reaction>
</comment>
<comment type="subunit">
    <text evidence="13">Monomer.</text>
</comment>
<comment type="pathway">
    <text evidence="3 13">Sulfur metabolism; glutathione biosynthesis; glutathione from L-cysteine and L-glutamate: step 1/2.</text>
</comment>
<dbReference type="InterPro" id="IPR040657">
    <property type="entry name" value="GshAB_ATP-grasp"/>
</dbReference>
<evidence type="ECO:0000256" key="13">
    <source>
        <dbReference type="HAMAP-Rule" id="MF_00782"/>
    </source>
</evidence>
<evidence type="ECO:0000313" key="15">
    <source>
        <dbReference type="EMBL" id="APB30532.1"/>
    </source>
</evidence>
<comment type="cofactor">
    <cofactor evidence="2">
        <name>Mg(2+)</name>
        <dbReference type="ChEBI" id="CHEBI:18420"/>
    </cofactor>
</comment>
<evidence type="ECO:0000256" key="12">
    <source>
        <dbReference type="ARBA" id="ARBA00048819"/>
    </source>
</evidence>
<keyword evidence="9" id="KW-0460">Magnesium</keyword>
<keyword evidence="10" id="KW-0464">Manganese</keyword>
<dbReference type="HAMAP" id="MF_00782">
    <property type="entry name" value="Glut_biosynth"/>
    <property type="match status" value="1"/>
</dbReference>
<dbReference type="InterPro" id="IPR007370">
    <property type="entry name" value="Glu_cys_ligase"/>
</dbReference>
<evidence type="ECO:0000259" key="14">
    <source>
        <dbReference type="PROSITE" id="PS50975"/>
    </source>
</evidence>
<evidence type="ECO:0000256" key="3">
    <source>
        <dbReference type="ARBA" id="ARBA00005006"/>
    </source>
</evidence>
<keyword evidence="4 13" id="KW-0436">Ligase</keyword>
<keyword evidence="5 13" id="KW-0317">Glutathione biosynthesis</keyword>
<gene>
    <name evidence="13" type="primary">gshAB</name>
    <name evidence="13" type="synonym">gshF</name>
    <name evidence="15" type="ORF">BHY08_01035</name>
</gene>
<comment type="function">
    <text evidence="13">Synthesizes glutathione from L-glutamate and L-cysteine via gamma-L-glutamyl-L-cysteine.</text>
</comment>
<comment type="cofactor">
    <cofactor evidence="1">
        <name>Mn(2+)</name>
        <dbReference type="ChEBI" id="CHEBI:29035"/>
    </cofactor>
</comment>
<dbReference type="SUPFAM" id="SSF55931">
    <property type="entry name" value="Glutamine synthetase/guanido kinase"/>
    <property type="match status" value="1"/>
</dbReference>
<evidence type="ECO:0000256" key="10">
    <source>
        <dbReference type="ARBA" id="ARBA00023211"/>
    </source>
</evidence>
<comment type="pathway">
    <text evidence="13">Sulfur metabolism; glutathione biosynthesis; glutathione from L-cysteine and L-glutamate: step 2/2.</text>
</comment>
<dbReference type="AlphaFoldDB" id="A0A1J0A3M1"/>
<proteinExistence type="inferred from homology"/>
<dbReference type="PANTHER" id="PTHR38761">
    <property type="entry name" value="GLUTAMATE--CYSTEINE LIGASE"/>
    <property type="match status" value="1"/>
</dbReference>
<name>A0A1J0A3M1_9ENTE</name>
<dbReference type="InterPro" id="IPR006335">
    <property type="entry name" value="Glut_biosynth"/>
</dbReference>
<comment type="catalytic activity">
    <reaction evidence="13">
        <text>gamma-L-glutamyl-L-cysteine + glycine + ATP = glutathione + ADP + phosphate + H(+)</text>
        <dbReference type="Rhea" id="RHEA:13557"/>
        <dbReference type="ChEBI" id="CHEBI:15378"/>
        <dbReference type="ChEBI" id="CHEBI:30616"/>
        <dbReference type="ChEBI" id="CHEBI:43474"/>
        <dbReference type="ChEBI" id="CHEBI:57305"/>
        <dbReference type="ChEBI" id="CHEBI:57925"/>
        <dbReference type="ChEBI" id="CHEBI:58173"/>
        <dbReference type="ChEBI" id="CHEBI:456216"/>
        <dbReference type="EC" id="6.3.2.3"/>
    </reaction>
</comment>
<dbReference type="Pfam" id="PF02655">
    <property type="entry name" value="ATP-grasp_3"/>
    <property type="match status" value="1"/>
</dbReference>
<evidence type="ECO:0000256" key="2">
    <source>
        <dbReference type="ARBA" id="ARBA00001946"/>
    </source>
</evidence>
<keyword evidence="16" id="KW-1185">Reference proteome</keyword>
<evidence type="ECO:0000256" key="4">
    <source>
        <dbReference type="ARBA" id="ARBA00022598"/>
    </source>
</evidence>
<keyword evidence="11 13" id="KW-0511">Multifunctional enzyme</keyword>
<dbReference type="EMBL" id="CP017267">
    <property type="protein sequence ID" value="APB30532.1"/>
    <property type="molecule type" value="Genomic_DNA"/>
</dbReference>
<dbReference type="Proteomes" id="UP000191200">
    <property type="component" value="Chromosome"/>
</dbReference>
<dbReference type="PANTHER" id="PTHR38761:SF1">
    <property type="entry name" value="GLUTAMATE--CYSTEINE LIGASE"/>
    <property type="match status" value="1"/>
</dbReference>
<evidence type="ECO:0000256" key="11">
    <source>
        <dbReference type="ARBA" id="ARBA00023268"/>
    </source>
</evidence>
<evidence type="ECO:0000256" key="1">
    <source>
        <dbReference type="ARBA" id="ARBA00001936"/>
    </source>
</evidence>
<reference evidence="15 16" key="1">
    <citation type="submission" date="2016-09" db="EMBL/GenBank/DDBJ databases">
        <title>Vagococcus teuberi sp. nov., isolated from the Malian artisanal sour milk fene.</title>
        <authorList>
            <person name="Wullschleger S."/>
            <person name="Seifert C."/>
            <person name="Baumgartner S."/>
            <person name="Lacroix C."/>
            <person name="Bonfoh B."/>
            <person name="Stevens M.J."/>
            <person name="Meile L."/>
        </authorList>
    </citation>
    <scope>NUCLEOTIDE SEQUENCE [LARGE SCALE GENOMIC DNA]</scope>
    <source>
        <strain evidence="15 16">DSM 21459</strain>
    </source>
</reference>
<evidence type="ECO:0000256" key="8">
    <source>
        <dbReference type="ARBA" id="ARBA00022840"/>
    </source>
</evidence>
<evidence type="ECO:0000256" key="7">
    <source>
        <dbReference type="ARBA" id="ARBA00022741"/>
    </source>
</evidence>
<feature type="region of interest" description="Glutamate--cysteine ligase" evidence="13">
    <location>
        <begin position="1"/>
        <end position="338"/>
    </location>
</feature>
<sequence length="760" mass="87284">MKSLQTYLTDERIQSVLSGFKIGLEKESQRVDANGELATTDHPSSLGSRSFHPYIQTDFSETQTELITQVFDTDQGAIEQLEALHDVVMRSMEDGERLWPISMPPDLPEDDRDIKIAKLEHQGDINYRRYLAKVYGKRKQMVSGIHYNFEFSHDLLMSLFQLQTDYTDFVAFRTDVYLKVSRQYLRYRWLITYLFGASPFADKRYFTDKETEQPVRSIRNSEYGYTNRPEIAVSYQTIDQYVSDLEELVDKGELIETKEFYSSVRLRGSDKVEELLTRGVSYIEIRNIDLDPFERIGISKETLRFLHLFLLTLLFLDEESTDATHMLDLGTEYNNKVSLEHPLDKTFLHEEGSWLLEKITELNKQLTTPFDCTELLNEMKHVMDHPTKTLAGQMLELMAEKSWTNEDLGRYFADLYYDEAYAKPYQLAGYRDMELSTQIFMFDAIQKGVKVDVLDRTDQFLKLSLNGQVEYVKNANMTSRDSYVVPLMMENKTVTKKVLDKAGFHVPLGKEFSTVDEALISYPIFKDSAIVVKPKTTNYGLGISIFKDGATKEDYDEAVRIAFSEDNSILVEEFLPGTEYRFFVLDGKTRAVMLRTPANVLGDGEHTVEELVAEKNKDSLRGTHHRAPLEEIQLGDIEQLMLKEQKLTKASIPEKDQRVYLRENSNVSTGGDSLDVTEEMNEHYKQIAESAVEALGAKICGIDLIIPDSSINGNKEDTQTYGIIEANFNPAMHMHIYPYAGAGQRLTMDVLLLLYPELKK</sequence>
<dbReference type="KEGG" id="vte:BHY08_01035"/>
<dbReference type="Pfam" id="PF04262">
    <property type="entry name" value="Glu_cys_ligase"/>
    <property type="match status" value="2"/>
</dbReference>
<dbReference type="GO" id="GO:0005829">
    <property type="term" value="C:cytosol"/>
    <property type="evidence" value="ECO:0007669"/>
    <property type="project" value="TreeGrafter"/>
</dbReference>
<dbReference type="EC" id="6.3.2.3" evidence="13"/>
<dbReference type="GO" id="GO:0005524">
    <property type="term" value="F:ATP binding"/>
    <property type="evidence" value="ECO:0007669"/>
    <property type="project" value="UniProtKB-UniRule"/>
</dbReference>
<dbReference type="InterPro" id="IPR013815">
    <property type="entry name" value="ATP_grasp_subdomain_1"/>
</dbReference>
<dbReference type="GO" id="GO:0046872">
    <property type="term" value="F:metal ion binding"/>
    <property type="evidence" value="ECO:0007669"/>
    <property type="project" value="UniProtKB-KW"/>
</dbReference>
<evidence type="ECO:0000256" key="5">
    <source>
        <dbReference type="ARBA" id="ARBA00022684"/>
    </source>
</evidence>
<dbReference type="InterPro" id="IPR003806">
    <property type="entry name" value="ATP-grasp_PylC-type"/>
</dbReference>
<dbReference type="SUPFAM" id="SSF56059">
    <property type="entry name" value="Glutathione synthetase ATP-binding domain-like"/>
    <property type="match status" value="1"/>
</dbReference>
<dbReference type="RefSeq" id="WP_071456099.1">
    <property type="nucleotide sequence ID" value="NZ_CP017267.1"/>
</dbReference>
<feature type="domain" description="ATP-grasp" evidence="14">
    <location>
        <begin position="496"/>
        <end position="755"/>
    </location>
</feature>
<dbReference type="InterPro" id="IPR011761">
    <property type="entry name" value="ATP-grasp"/>
</dbReference>
<dbReference type="NCBIfam" id="TIGR01435">
    <property type="entry name" value="glu_cys_lig_rel"/>
    <property type="match status" value="1"/>
</dbReference>
<dbReference type="InterPro" id="IPR006334">
    <property type="entry name" value="Glut_cys_ligase"/>
</dbReference>
<dbReference type="GO" id="GO:0004363">
    <property type="term" value="F:glutathione synthase activity"/>
    <property type="evidence" value="ECO:0007669"/>
    <property type="project" value="UniProtKB-UniRule"/>
</dbReference>
<protein>
    <recommendedName>
        <fullName evidence="13">Glutathione biosynthesis bifunctional protein GshAB</fullName>
    </recommendedName>
    <alternativeName>
        <fullName evidence="13">Gamma-GCS-GS</fullName>
        <shortName evidence="13">GCS-GS</shortName>
    </alternativeName>
    <domain>
        <recommendedName>
            <fullName evidence="13">Glutamate--cysteine ligase</fullName>
            <ecNumber evidence="13">6.3.2.2</ecNumber>
        </recommendedName>
        <alternativeName>
            <fullName evidence="13">Gamma-ECS</fullName>
            <shortName evidence="13">GCS</shortName>
        </alternativeName>
        <alternativeName>
            <fullName evidence="13">Gamma-glutamylcysteine synthetase</fullName>
        </alternativeName>
    </domain>
    <domain>
        <recommendedName>
            <fullName evidence="13">Glutathione synthetase</fullName>
            <ecNumber evidence="13">6.3.2.3</ecNumber>
        </recommendedName>
        <alternativeName>
            <fullName evidence="13">GSH synthetase</fullName>
            <shortName evidence="13">GS</shortName>
            <shortName evidence="13">GSH-S</shortName>
            <shortName evidence="13">GSHase</shortName>
        </alternativeName>
        <alternativeName>
            <fullName evidence="13">Glutathione synthase</fullName>
        </alternativeName>
    </domain>
</protein>
<dbReference type="InterPro" id="IPR014746">
    <property type="entry name" value="Gln_synth/guanido_kin_cat_dom"/>
</dbReference>
<comment type="similarity">
    <text evidence="13">In the N-terminal section; belongs to the glutamate--cysteine ligase type 1 family. Type 2 subfamily.</text>
</comment>
<organism evidence="15 16">
    <name type="scientific">Vagococcus teuberi</name>
    <dbReference type="NCBI Taxonomy" id="519472"/>
    <lineage>
        <taxon>Bacteria</taxon>
        <taxon>Bacillati</taxon>
        <taxon>Bacillota</taxon>
        <taxon>Bacilli</taxon>
        <taxon>Lactobacillales</taxon>
        <taxon>Enterococcaceae</taxon>
        <taxon>Vagococcus</taxon>
    </lineage>
</organism>
<dbReference type="Gene3D" id="3.30.590.20">
    <property type="match status" value="1"/>
</dbReference>
<dbReference type="PROSITE" id="PS50975">
    <property type="entry name" value="ATP_GRASP"/>
    <property type="match status" value="1"/>
</dbReference>
<dbReference type="GO" id="GO:0004357">
    <property type="term" value="F:glutamate-cysteine ligase activity"/>
    <property type="evidence" value="ECO:0007669"/>
    <property type="project" value="UniProtKB-UniRule"/>
</dbReference>
<keyword evidence="8 13" id="KW-0067">ATP-binding</keyword>
<dbReference type="Pfam" id="PF18419">
    <property type="entry name" value="ATP-grasp_6"/>
    <property type="match status" value="1"/>
</dbReference>
<keyword evidence="7 13" id="KW-0547">Nucleotide-binding</keyword>
<dbReference type="EC" id="6.3.2.2" evidence="13"/>
<dbReference type="OrthoDB" id="9803907at2"/>
<dbReference type="Gene3D" id="3.30.1490.20">
    <property type="entry name" value="ATP-grasp fold, A domain"/>
    <property type="match status" value="1"/>
</dbReference>
<dbReference type="STRING" id="519472.BHY08_01035"/>
<evidence type="ECO:0000256" key="6">
    <source>
        <dbReference type="ARBA" id="ARBA00022723"/>
    </source>
</evidence>
<dbReference type="Gene3D" id="3.30.470.20">
    <property type="entry name" value="ATP-grasp fold, B domain"/>
    <property type="match status" value="2"/>
</dbReference>
<evidence type="ECO:0000256" key="9">
    <source>
        <dbReference type="ARBA" id="ARBA00022842"/>
    </source>
</evidence>
<keyword evidence="6" id="KW-0479">Metal-binding</keyword>
<evidence type="ECO:0000313" key="16">
    <source>
        <dbReference type="Proteomes" id="UP000191200"/>
    </source>
</evidence>